<name>A0ABT9U315_PAEHA</name>
<dbReference type="EMBL" id="JAUSSU010000006">
    <property type="protein sequence ID" value="MDQ0113943.1"/>
    <property type="molecule type" value="Genomic_DNA"/>
</dbReference>
<dbReference type="InterPro" id="IPR036390">
    <property type="entry name" value="WH_DNA-bd_sf"/>
</dbReference>
<evidence type="ECO:0000313" key="1">
    <source>
        <dbReference type="EMBL" id="MDQ0113943.1"/>
    </source>
</evidence>
<comment type="caution">
    <text evidence="1">The sequence shown here is derived from an EMBL/GenBank/DDBJ whole genome shotgun (WGS) entry which is preliminary data.</text>
</comment>
<dbReference type="InterPro" id="IPR036388">
    <property type="entry name" value="WH-like_DNA-bd_sf"/>
</dbReference>
<proteinExistence type="predicted"/>
<organism evidence="1 2">
    <name type="scientific">Paenibacillus harenae</name>
    <dbReference type="NCBI Taxonomy" id="306543"/>
    <lineage>
        <taxon>Bacteria</taxon>
        <taxon>Bacillati</taxon>
        <taxon>Bacillota</taxon>
        <taxon>Bacilli</taxon>
        <taxon>Bacillales</taxon>
        <taxon>Paenibacillaceae</taxon>
        <taxon>Paenibacillus</taxon>
    </lineage>
</organism>
<dbReference type="PANTHER" id="PTHR33221">
    <property type="entry name" value="WINGED HELIX-TURN-HELIX TRANSCRIPTIONAL REGULATOR, RRF2 FAMILY"/>
    <property type="match status" value="1"/>
</dbReference>
<dbReference type="PROSITE" id="PS01332">
    <property type="entry name" value="HTH_RRF2_1"/>
    <property type="match status" value="1"/>
</dbReference>
<protein>
    <submittedName>
        <fullName evidence="1">Rrf2 family protein</fullName>
    </submittedName>
</protein>
<dbReference type="PROSITE" id="PS51197">
    <property type="entry name" value="HTH_RRF2_2"/>
    <property type="match status" value="1"/>
</dbReference>
<dbReference type="Proteomes" id="UP001229346">
    <property type="component" value="Unassembled WGS sequence"/>
</dbReference>
<dbReference type="Pfam" id="PF02082">
    <property type="entry name" value="Rrf2"/>
    <property type="match status" value="1"/>
</dbReference>
<reference evidence="1 2" key="1">
    <citation type="submission" date="2023-07" db="EMBL/GenBank/DDBJ databases">
        <title>Sorghum-associated microbial communities from plants grown in Nebraska, USA.</title>
        <authorList>
            <person name="Schachtman D."/>
        </authorList>
    </citation>
    <scope>NUCLEOTIDE SEQUENCE [LARGE SCALE GENOMIC DNA]</scope>
    <source>
        <strain evidence="1 2">CC482</strain>
    </source>
</reference>
<accession>A0ABT9U315</accession>
<dbReference type="Gene3D" id="1.10.10.10">
    <property type="entry name" value="Winged helix-like DNA-binding domain superfamily/Winged helix DNA-binding domain"/>
    <property type="match status" value="1"/>
</dbReference>
<dbReference type="RefSeq" id="WP_307205214.1">
    <property type="nucleotide sequence ID" value="NZ_JAUSST010000007.1"/>
</dbReference>
<dbReference type="InterPro" id="IPR000944">
    <property type="entry name" value="Tscrpt_reg_Rrf2"/>
</dbReference>
<dbReference type="PANTHER" id="PTHR33221:SF15">
    <property type="entry name" value="HTH-TYPE TRANSCRIPTIONAL REGULATOR YWGB-RELATED"/>
    <property type="match status" value="1"/>
</dbReference>
<sequence length="157" mass="17721">MNSEFTVAVHSLVLLAYLPEHMASSETIARNVSTNPTRIRKIMGILRKHGYVSTKEGVGGGYILNCEPQRVTLAEVYKAFGGGTLKPHWCSGNPDEECLVSANIEGVMDHFFHEAEQYYVSYLEQNTIHSVLDRIRLCQQNQKKISQQSHQVQLEQT</sequence>
<dbReference type="SUPFAM" id="SSF46785">
    <property type="entry name" value="Winged helix' DNA-binding domain"/>
    <property type="match status" value="1"/>
</dbReference>
<dbReference type="InterPro" id="IPR030489">
    <property type="entry name" value="TR_Rrf2-type_CS"/>
</dbReference>
<keyword evidence="2" id="KW-1185">Reference proteome</keyword>
<evidence type="ECO:0000313" key="2">
    <source>
        <dbReference type="Proteomes" id="UP001229346"/>
    </source>
</evidence>
<gene>
    <name evidence="1" type="ORF">J2T15_003386</name>
</gene>